<dbReference type="AlphaFoldDB" id="A0A1I9S253"/>
<dbReference type="NCBIfam" id="TIGR02743">
    <property type="entry name" value="TraW"/>
    <property type="match status" value="1"/>
</dbReference>
<dbReference type="InterPro" id="IPR014114">
    <property type="entry name" value="TraW"/>
</dbReference>
<organism evidence="1">
    <name type="scientific">Aeromonas salmonicida subsp. salmonicida</name>
    <dbReference type="NCBI Taxonomy" id="29491"/>
    <lineage>
        <taxon>Bacteria</taxon>
        <taxon>Pseudomonadati</taxon>
        <taxon>Pseudomonadota</taxon>
        <taxon>Gammaproteobacteria</taxon>
        <taxon>Aeromonadales</taxon>
        <taxon>Aeromonadaceae</taxon>
        <taxon>Aeromonas</taxon>
    </lineage>
</organism>
<name>A0A1I9S253_AERSS</name>
<keyword evidence="1" id="KW-0614">Plasmid</keyword>
<protein>
    <submittedName>
        <fullName evidence="1">Type-F conjugative transfer system protein TraW</fullName>
    </submittedName>
</protein>
<geneLocation type="plasmid" evidence="1">
    <name>pAsa8</name>
</geneLocation>
<reference evidence="1" key="1">
    <citation type="journal article" date="2016" name="Sci. Rep.">
        <title>Diversity of antibiotic-resistance genes in Canadian isolates of Aeromonas salmonicida subsp. salmonicida: dominance of pSN254b and discovery of pAsa8.</title>
        <authorList>
            <person name="Trudel M.V."/>
            <person name="Vincent A.T."/>
            <person name="Attere S.A."/>
            <person name="Labbe M."/>
            <person name="Derome N."/>
            <person name="Culley A.I."/>
            <person name="Charette S.J."/>
        </authorList>
    </citation>
    <scope>NUCLEOTIDE SEQUENCE</scope>
    <source>
        <strain evidence="1">M16474-11</strain>
        <plasmid evidence="1">pAsa8</plasmid>
    </source>
</reference>
<proteinExistence type="predicted"/>
<evidence type="ECO:0000313" key="1">
    <source>
        <dbReference type="EMBL" id="AOZ60645.1"/>
    </source>
</evidence>
<sequence length="195" mass="22278">MLILFSDLCFAKNFGLQGTTYPIKEEDLLTVINRELLHLEQTGKLKELNEQFSKNALETAQRPKPVNGIIRTIEPSQRRIDPSQTLDTDAILPSGQVIARAGSRINPFDRMTLTKHLIFINGDDAEQVEWAVGYSKKHRSKIVLTQGEPFKLAKKNSLQFYFDQSGFLTTRWNIQQVPAVVRQEGRILLIEEIKI</sequence>
<accession>A0A1I9S253</accession>
<dbReference type="EMBL" id="KX364409">
    <property type="protein sequence ID" value="AOZ60645.1"/>
    <property type="molecule type" value="Genomic_DNA"/>
</dbReference>